<protein>
    <submittedName>
        <fullName evidence="9">Binding-protein-dependent transport systems inner membrane component</fullName>
    </submittedName>
</protein>
<comment type="similarity">
    <text evidence="7">Belongs to the binding-protein-dependent transport system permease family.</text>
</comment>
<keyword evidence="6 7" id="KW-0472">Membrane</keyword>
<gene>
    <name evidence="9" type="ordered locus">TCELL_1387</name>
</gene>
<accession>I3TGC1</accession>
<evidence type="ECO:0000256" key="4">
    <source>
        <dbReference type="ARBA" id="ARBA00022692"/>
    </source>
</evidence>
<feature type="transmembrane region" description="Helical" evidence="7">
    <location>
        <begin position="263"/>
        <end position="282"/>
    </location>
</feature>
<evidence type="ECO:0000256" key="7">
    <source>
        <dbReference type="RuleBase" id="RU363032"/>
    </source>
</evidence>
<dbReference type="CDD" id="cd06261">
    <property type="entry name" value="TM_PBP2"/>
    <property type="match status" value="1"/>
</dbReference>
<evidence type="ECO:0000256" key="6">
    <source>
        <dbReference type="ARBA" id="ARBA00023136"/>
    </source>
</evidence>
<dbReference type="Proteomes" id="UP000005270">
    <property type="component" value="Chromosome"/>
</dbReference>
<dbReference type="AlphaFoldDB" id="I3TGC1"/>
<feature type="transmembrane region" description="Helical" evidence="7">
    <location>
        <begin position="155"/>
        <end position="172"/>
    </location>
</feature>
<dbReference type="SUPFAM" id="SSF161098">
    <property type="entry name" value="MetI-like"/>
    <property type="match status" value="1"/>
</dbReference>
<dbReference type="RefSeq" id="WP_014738059.1">
    <property type="nucleotide sequence ID" value="NC_017954.1"/>
</dbReference>
<dbReference type="GO" id="GO:0055085">
    <property type="term" value="P:transmembrane transport"/>
    <property type="evidence" value="ECO:0007669"/>
    <property type="project" value="InterPro"/>
</dbReference>
<feature type="domain" description="ABC transmembrane type-1" evidence="8">
    <location>
        <begin position="94"/>
        <end position="283"/>
    </location>
</feature>
<dbReference type="Gene3D" id="1.10.3720.10">
    <property type="entry name" value="MetI-like"/>
    <property type="match status" value="1"/>
</dbReference>
<keyword evidence="5 7" id="KW-1133">Transmembrane helix</keyword>
<comment type="subcellular location">
    <subcellularLocation>
        <location evidence="1 7">Cell membrane</location>
        <topology evidence="1 7">Multi-pass membrane protein</topology>
    </subcellularLocation>
</comment>
<evidence type="ECO:0000256" key="3">
    <source>
        <dbReference type="ARBA" id="ARBA00022475"/>
    </source>
</evidence>
<dbReference type="OrthoDB" id="312811at2157"/>
<dbReference type="HOGENOM" id="CLU_028518_5_3_2"/>
<dbReference type="PROSITE" id="PS50928">
    <property type="entry name" value="ABC_TM1"/>
    <property type="match status" value="1"/>
</dbReference>
<dbReference type="PANTHER" id="PTHR43386">
    <property type="entry name" value="OLIGOPEPTIDE TRANSPORT SYSTEM PERMEASE PROTEIN APPC"/>
    <property type="match status" value="1"/>
</dbReference>
<reference evidence="9 10" key="1">
    <citation type="journal article" date="2012" name="J. Bacteriol.">
        <title>Complete genome sequence of the hyperthermophilic cellulolytic Crenarchaeon 'Thermogladius cellulolyticus' 1633.</title>
        <authorList>
            <person name="Mardanov A.V."/>
            <person name="Kochetkova T.V."/>
            <person name="Beletsky A.V."/>
            <person name="Bonch-Osmolovskaya E.A."/>
            <person name="Ravin N.V."/>
            <person name="Skryabin K.G."/>
        </authorList>
    </citation>
    <scope>NUCLEOTIDE SEQUENCE [LARGE SCALE GENOMIC DNA]</scope>
    <source>
        <strain evidence="10">DSM 22663 / VKM B-2946 / 1633</strain>
    </source>
</reference>
<evidence type="ECO:0000313" key="10">
    <source>
        <dbReference type="Proteomes" id="UP000005270"/>
    </source>
</evidence>
<dbReference type="InterPro" id="IPR035906">
    <property type="entry name" value="MetI-like_sf"/>
</dbReference>
<sequence length="302" mass="33134">MIAPSQRATTLGGLSYYLARAWKRSARFRVGVVIVSAITVLAFLSPFVVPYPSEGWGLIPINQTGQAGQPPSLAHLFGTDDKGRDLLSRVLLGSSTALLQIVLVVGLSLVIGMTVGVFAAYYKGVLDTVLNYVIEVFLALPAILIAVPLRMVLGPGLHVVVMAMVLTWWAWYGRVANVYARSVCEMEFVTLSKLSGLPGYKIIFRHVLSNTSPPVVVQAVTDFGSVLLEASAINFLGFGLPPDYPDWGVIAQNGFYYILKMPWISLIPGLFIMVTALGFSMVGDALRDELDPKLRRRWRLWF</sequence>
<name>I3TGC1_THEC1</name>
<evidence type="ECO:0000256" key="2">
    <source>
        <dbReference type="ARBA" id="ARBA00022448"/>
    </source>
</evidence>
<feature type="transmembrane region" description="Helical" evidence="7">
    <location>
        <begin position="129"/>
        <end position="149"/>
    </location>
</feature>
<dbReference type="GeneID" id="13013711"/>
<evidence type="ECO:0000259" key="8">
    <source>
        <dbReference type="PROSITE" id="PS50928"/>
    </source>
</evidence>
<keyword evidence="4 7" id="KW-0812">Transmembrane</keyword>
<dbReference type="InterPro" id="IPR050366">
    <property type="entry name" value="BP-dependent_transpt_permease"/>
</dbReference>
<dbReference type="eggNOG" id="arCOG00748">
    <property type="taxonomic scope" value="Archaea"/>
</dbReference>
<feature type="transmembrane region" description="Helical" evidence="7">
    <location>
        <begin position="97"/>
        <end position="122"/>
    </location>
</feature>
<evidence type="ECO:0000256" key="5">
    <source>
        <dbReference type="ARBA" id="ARBA00022989"/>
    </source>
</evidence>
<evidence type="ECO:0000256" key="1">
    <source>
        <dbReference type="ARBA" id="ARBA00004651"/>
    </source>
</evidence>
<keyword evidence="10" id="KW-1185">Reference proteome</keyword>
<dbReference type="GO" id="GO:0005886">
    <property type="term" value="C:plasma membrane"/>
    <property type="evidence" value="ECO:0007669"/>
    <property type="project" value="UniProtKB-SubCell"/>
</dbReference>
<proteinExistence type="inferred from homology"/>
<feature type="transmembrane region" description="Helical" evidence="7">
    <location>
        <begin position="30"/>
        <end position="49"/>
    </location>
</feature>
<dbReference type="PANTHER" id="PTHR43386:SF1">
    <property type="entry name" value="D,D-DIPEPTIDE TRANSPORT SYSTEM PERMEASE PROTEIN DDPC-RELATED"/>
    <property type="match status" value="1"/>
</dbReference>
<dbReference type="InterPro" id="IPR000515">
    <property type="entry name" value="MetI-like"/>
</dbReference>
<keyword evidence="3" id="KW-1003">Cell membrane</keyword>
<dbReference type="KEGG" id="thg:TCELL_1387"/>
<dbReference type="InParanoid" id="I3TGC1"/>
<evidence type="ECO:0000313" key="9">
    <source>
        <dbReference type="EMBL" id="AFK51809.1"/>
    </source>
</evidence>
<dbReference type="Pfam" id="PF00528">
    <property type="entry name" value="BPD_transp_1"/>
    <property type="match status" value="1"/>
</dbReference>
<organism evidence="9 10">
    <name type="scientific">Thermogladius calderae (strain DSM 22663 / VKM B-2946 / 1633)</name>
    <dbReference type="NCBI Taxonomy" id="1184251"/>
    <lineage>
        <taxon>Archaea</taxon>
        <taxon>Thermoproteota</taxon>
        <taxon>Thermoprotei</taxon>
        <taxon>Desulfurococcales</taxon>
        <taxon>Desulfurococcaceae</taxon>
        <taxon>Thermogladius</taxon>
    </lineage>
</organism>
<dbReference type="FunCoup" id="I3TGC1">
    <property type="interactions" value="22"/>
</dbReference>
<dbReference type="STRING" id="1184251.TCELL_1387"/>
<dbReference type="EMBL" id="CP003531">
    <property type="protein sequence ID" value="AFK51809.1"/>
    <property type="molecule type" value="Genomic_DNA"/>
</dbReference>
<keyword evidence="2 7" id="KW-0813">Transport</keyword>